<dbReference type="Proteomes" id="UP001219862">
    <property type="component" value="Unassembled WGS sequence"/>
</dbReference>
<evidence type="ECO:0000256" key="1">
    <source>
        <dbReference type="ARBA" id="ARBA00001970"/>
    </source>
</evidence>
<evidence type="ECO:0000256" key="13">
    <source>
        <dbReference type="SAM" id="Phobius"/>
    </source>
</evidence>
<feature type="transmembrane region" description="Helical" evidence="13">
    <location>
        <begin position="52"/>
        <end position="71"/>
    </location>
</feature>
<keyword evidence="16" id="KW-1185">Reference proteome</keyword>
<comment type="similarity">
    <text evidence="12">Belongs to the cytochrome b561 family.</text>
</comment>
<evidence type="ECO:0000259" key="14">
    <source>
        <dbReference type="Pfam" id="PF01292"/>
    </source>
</evidence>
<sequence>MSHPTSRPSTPGTPAHYDRRTIIFHWLSALLVLGLWVVGQTIDNFAKGDPRVMVRSLHISLGGVLAMLLVLRLRWRRNGGTQLPAANPGLQGRLAIGVHHLLYLLLAAVLAVGIACVWIRGDNLFNLFTVPAYDPANKSLRHDAVELHELLANTLLVVAALHAAAALAHHFLLKDGVLRRMWPGRG</sequence>
<evidence type="ECO:0000256" key="8">
    <source>
        <dbReference type="ARBA" id="ARBA00022982"/>
    </source>
</evidence>
<proteinExistence type="inferred from homology"/>
<feature type="transmembrane region" description="Helical" evidence="13">
    <location>
        <begin position="21"/>
        <end position="40"/>
    </location>
</feature>
<reference evidence="15 16" key="1">
    <citation type="submission" date="2022-10" db="EMBL/GenBank/DDBJ databases">
        <title>paucibacter sp. hw8 Genome sequencing.</title>
        <authorList>
            <person name="Park S."/>
        </authorList>
    </citation>
    <scope>NUCLEOTIDE SEQUENCE [LARGE SCALE GENOMIC DNA]</scope>
    <source>
        <strain evidence="16">hw8</strain>
    </source>
</reference>
<feature type="transmembrane region" description="Helical" evidence="13">
    <location>
        <begin position="150"/>
        <end position="173"/>
    </location>
</feature>
<gene>
    <name evidence="15" type="ORF">PRZ01_09320</name>
</gene>
<dbReference type="Pfam" id="PF01292">
    <property type="entry name" value="Ni_hydr_CYTB"/>
    <property type="match status" value="1"/>
</dbReference>
<dbReference type="PANTHER" id="PTHR30529:SF1">
    <property type="entry name" value="CYTOCHROME B561 HOMOLOG 2"/>
    <property type="match status" value="1"/>
</dbReference>
<evidence type="ECO:0000256" key="6">
    <source>
        <dbReference type="ARBA" id="ARBA00022692"/>
    </source>
</evidence>
<evidence type="ECO:0000313" key="16">
    <source>
        <dbReference type="Proteomes" id="UP001219862"/>
    </source>
</evidence>
<evidence type="ECO:0000256" key="3">
    <source>
        <dbReference type="ARBA" id="ARBA00022448"/>
    </source>
</evidence>
<evidence type="ECO:0000256" key="10">
    <source>
        <dbReference type="ARBA" id="ARBA00023004"/>
    </source>
</evidence>
<protein>
    <submittedName>
        <fullName evidence="15">Cytochrome b/b6 domain-containing protein</fullName>
    </submittedName>
</protein>
<feature type="transmembrane region" description="Helical" evidence="13">
    <location>
        <begin position="101"/>
        <end position="121"/>
    </location>
</feature>
<evidence type="ECO:0000256" key="2">
    <source>
        <dbReference type="ARBA" id="ARBA00004651"/>
    </source>
</evidence>
<organism evidence="15 16">
    <name type="scientific">Roseateles koreensis</name>
    <dbReference type="NCBI Taxonomy" id="2987526"/>
    <lineage>
        <taxon>Bacteria</taxon>
        <taxon>Pseudomonadati</taxon>
        <taxon>Pseudomonadota</taxon>
        <taxon>Betaproteobacteria</taxon>
        <taxon>Burkholderiales</taxon>
        <taxon>Sphaerotilaceae</taxon>
        <taxon>Roseateles</taxon>
    </lineage>
</organism>
<accession>A0ABT5KR48</accession>
<dbReference type="RefSeq" id="WP_273596505.1">
    <property type="nucleotide sequence ID" value="NZ_JAQQXS010000007.1"/>
</dbReference>
<evidence type="ECO:0000256" key="5">
    <source>
        <dbReference type="ARBA" id="ARBA00022617"/>
    </source>
</evidence>
<evidence type="ECO:0000256" key="4">
    <source>
        <dbReference type="ARBA" id="ARBA00022475"/>
    </source>
</evidence>
<keyword evidence="4" id="KW-1003">Cell membrane</keyword>
<keyword evidence="10" id="KW-0408">Iron</keyword>
<evidence type="ECO:0000256" key="9">
    <source>
        <dbReference type="ARBA" id="ARBA00022989"/>
    </source>
</evidence>
<keyword evidence="3" id="KW-0813">Transport</keyword>
<name>A0ABT5KR48_9BURK</name>
<evidence type="ECO:0000256" key="12">
    <source>
        <dbReference type="ARBA" id="ARBA00037975"/>
    </source>
</evidence>
<keyword evidence="9 13" id="KW-1133">Transmembrane helix</keyword>
<evidence type="ECO:0000256" key="7">
    <source>
        <dbReference type="ARBA" id="ARBA00022723"/>
    </source>
</evidence>
<dbReference type="EMBL" id="JAQQXS010000007">
    <property type="protein sequence ID" value="MDC8785388.1"/>
    <property type="molecule type" value="Genomic_DNA"/>
</dbReference>
<keyword evidence="5" id="KW-0349">Heme</keyword>
<keyword evidence="6 13" id="KW-0812">Transmembrane</keyword>
<keyword evidence="8" id="KW-0249">Electron transport</keyword>
<dbReference type="InterPro" id="IPR016174">
    <property type="entry name" value="Di-haem_cyt_TM"/>
</dbReference>
<keyword evidence="11 13" id="KW-0472">Membrane</keyword>
<dbReference type="Gene3D" id="1.20.950.20">
    <property type="entry name" value="Transmembrane di-heme cytochromes, Chain C"/>
    <property type="match status" value="1"/>
</dbReference>
<feature type="domain" description="Cytochrome b561 bacterial/Ni-hydrogenase" evidence="14">
    <location>
        <begin position="16"/>
        <end position="184"/>
    </location>
</feature>
<dbReference type="SUPFAM" id="SSF81342">
    <property type="entry name" value="Transmembrane di-heme cytochromes"/>
    <property type="match status" value="1"/>
</dbReference>
<keyword evidence="7" id="KW-0479">Metal-binding</keyword>
<comment type="cofactor">
    <cofactor evidence="1">
        <name>heme b</name>
        <dbReference type="ChEBI" id="CHEBI:60344"/>
    </cofactor>
</comment>
<dbReference type="PANTHER" id="PTHR30529">
    <property type="entry name" value="CYTOCHROME B561"/>
    <property type="match status" value="1"/>
</dbReference>
<evidence type="ECO:0000313" key="15">
    <source>
        <dbReference type="EMBL" id="MDC8785388.1"/>
    </source>
</evidence>
<dbReference type="InterPro" id="IPR052168">
    <property type="entry name" value="Cytochrome_b561_oxidase"/>
</dbReference>
<comment type="subcellular location">
    <subcellularLocation>
        <location evidence="2">Cell membrane</location>
        <topology evidence="2">Multi-pass membrane protein</topology>
    </subcellularLocation>
</comment>
<dbReference type="InterPro" id="IPR011577">
    <property type="entry name" value="Cyt_b561_bac/Ni-Hgenase"/>
</dbReference>
<comment type="caution">
    <text evidence="15">The sequence shown here is derived from an EMBL/GenBank/DDBJ whole genome shotgun (WGS) entry which is preliminary data.</text>
</comment>
<evidence type="ECO:0000256" key="11">
    <source>
        <dbReference type="ARBA" id="ARBA00023136"/>
    </source>
</evidence>